<dbReference type="Pfam" id="PF00682">
    <property type="entry name" value="HMGL-like"/>
    <property type="match status" value="1"/>
</dbReference>
<dbReference type="SUPFAM" id="SSF51569">
    <property type="entry name" value="Aldolase"/>
    <property type="match status" value="1"/>
</dbReference>
<dbReference type="SMART" id="SM00917">
    <property type="entry name" value="LeuA_dimer"/>
    <property type="match status" value="1"/>
</dbReference>
<dbReference type="PROSITE" id="PS50991">
    <property type="entry name" value="PYR_CT"/>
    <property type="match status" value="1"/>
</dbReference>
<keyword evidence="6 10" id="KW-0028">Amino-acid biosynthesis</keyword>
<comment type="caution">
    <text evidence="12">The sequence shown here is derived from an EMBL/GenBank/DDBJ whole genome shotgun (WGS) entry which is preliminary data.</text>
</comment>
<feature type="binding site" evidence="10">
    <location>
        <position position="243"/>
    </location>
    <ligand>
        <name>Mg(2+)</name>
        <dbReference type="ChEBI" id="CHEBI:18420"/>
    </ligand>
</feature>
<feature type="binding site" evidence="10">
    <location>
        <position position="277"/>
    </location>
    <ligand>
        <name>Mg(2+)</name>
        <dbReference type="ChEBI" id="CHEBI:18420"/>
    </ligand>
</feature>
<feature type="region of interest" description="Regulatory domain" evidence="10">
    <location>
        <begin position="444"/>
        <end position="556"/>
    </location>
</feature>
<dbReference type="PROSITE" id="PS00816">
    <property type="entry name" value="AIPM_HOMOCIT_SYNTH_2"/>
    <property type="match status" value="1"/>
</dbReference>
<dbReference type="UniPathway" id="UPA00048">
    <property type="reaction ID" value="UER00070"/>
</dbReference>
<dbReference type="NCBIfam" id="NF002991">
    <property type="entry name" value="PRK03739.1"/>
    <property type="match status" value="1"/>
</dbReference>
<dbReference type="PANTHER" id="PTHR46911:SF1">
    <property type="entry name" value="2-ISOPROPYLMALATE SYNTHASE"/>
    <property type="match status" value="1"/>
</dbReference>
<dbReference type="PANTHER" id="PTHR46911">
    <property type="match status" value="1"/>
</dbReference>
<evidence type="ECO:0000256" key="5">
    <source>
        <dbReference type="ARBA" id="ARBA00022430"/>
    </source>
</evidence>
<evidence type="ECO:0000256" key="8">
    <source>
        <dbReference type="ARBA" id="ARBA00022723"/>
    </source>
</evidence>
<dbReference type="AlphaFoldDB" id="A0A7X0NPL4"/>
<comment type="similarity">
    <text evidence="3 10">Belongs to the alpha-IPM synthase/homocitrate synthase family. LeuA type 2 subfamily.</text>
</comment>
<feature type="domain" description="Pyruvate carboxyltransferase" evidence="11">
    <location>
        <begin position="28"/>
        <end position="302"/>
    </location>
</feature>
<evidence type="ECO:0000256" key="3">
    <source>
        <dbReference type="ARBA" id="ARBA00009767"/>
    </source>
</evidence>
<dbReference type="Gene3D" id="3.30.160.270">
    <property type="match status" value="1"/>
</dbReference>
<dbReference type="SUPFAM" id="SSF110921">
    <property type="entry name" value="2-isopropylmalate synthase LeuA, allosteric (dimerisation) domain"/>
    <property type="match status" value="1"/>
</dbReference>
<dbReference type="InterPro" id="IPR039371">
    <property type="entry name" value="LeuA_N_DRE-TIM"/>
</dbReference>
<dbReference type="InterPro" id="IPR036230">
    <property type="entry name" value="LeuA_allosteric_dom_sf"/>
</dbReference>
<dbReference type="GO" id="GO:0003985">
    <property type="term" value="F:acetyl-CoA C-acetyltransferase activity"/>
    <property type="evidence" value="ECO:0007669"/>
    <property type="project" value="UniProtKB-UniRule"/>
</dbReference>
<dbReference type="EC" id="2.3.3.13" evidence="4 10"/>
<comment type="pathway">
    <text evidence="2 10">Amino-acid biosynthesis; L-leucine biosynthesis; L-leucine from 3-methyl-2-oxobutanoate: step 1/4.</text>
</comment>
<comment type="subunit">
    <text evidence="10">Homodimer.</text>
</comment>
<dbReference type="GO" id="GO:0009098">
    <property type="term" value="P:L-leucine biosynthetic process"/>
    <property type="evidence" value="ECO:0007669"/>
    <property type="project" value="UniProtKB-UniRule"/>
</dbReference>
<protein>
    <recommendedName>
        <fullName evidence="4 10">2-isopropylmalate synthase</fullName>
        <ecNumber evidence="4 10">2.3.3.13</ecNumber>
    </recommendedName>
    <alternativeName>
        <fullName evidence="10">Alpha-IPM synthase</fullName>
    </alternativeName>
    <alternativeName>
        <fullName evidence="10">Alpha-isopropylmalate synthase</fullName>
    </alternativeName>
</protein>
<keyword evidence="9 10" id="KW-0100">Branched-chain amino acid biosynthesis</keyword>
<keyword evidence="12" id="KW-0012">Acyltransferase</keyword>
<keyword evidence="13" id="KW-1185">Reference proteome</keyword>
<dbReference type="Proteomes" id="UP000565579">
    <property type="component" value="Unassembled WGS sequence"/>
</dbReference>
<dbReference type="InterPro" id="IPR002034">
    <property type="entry name" value="AIPM/Hcit_synth_CS"/>
</dbReference>
<dbReference type="GO" id="GO:0005737">
    <property type="term" value="C:cytoplasm"/>
    <property type="evidence" value="ECO:0007669"/>
    <property type="project" value="UniProtKB-SubCell"/>
</dbReference>
<dbReference type="InterPro" id="IPR013785">
    <property type="entry name" value="Aldolase_TIM"/>
</dbReference>
<dbReference type="PROSITE" id="PS00815">
    <property type="entry name" value="AIPM_HOMOCIT_SYNTH_1"/>
    <property type="match status" value="1"/>
</dbReference>
<comment type="catalytic activity">
    <reaction evidence="1 10">
        <text>3-methyl-2-oxobutanoate + acetyl-CoA + H2O = (2S)-2-isopropylmalate + CoA + H(+)</text>
        <dbReference type="Rhea" id="RHEA:21524"/>
        <dbReference type="ChEBI" id="CHEBI:1178"/>
        <dbReference type="ChEBI" id="CHEBI:11851"/>
        <dbReference type="ChEBI" id="CHEBI:15377"/>
        <dbReference type="ChEBI" id="CHEBI:15378"/>
        <dbReference type="ChEBI" id="CHEBI:57287"/>
        <dbReference type="ChEBI" id="CHEBI:57288"/>
        <dbReference type="EC" id="2.3.3.13"/>
    </reaction>
</comment>
<evidence type="ECO:0000256" key="7">
    <source>
        <dbReference type="ARBA" id="ARBA00022679"/>
    </source>
</evidence>
<evidence type="ECO:0000256" key="6">
    <source>
        <dbReference type="ARBA" id="ARBA00022605"/>
    </source>
</evidence>
<evidence type="ECO:0000256" key="10">
    <source>
        <dbReference type="HAMAP-Rule" id="MF_00572"/>
    </source>
</evidence>
<dbReference type="GO" id="GO:0003852">
    <property type="term" value="F:2-isopropylmalate synthase activity"/>
    <property type="evidence" value="ECO:0007669"/>
    <property type="project" value="UniProtKB-UniRule"/>
</dbReference>
<comment type="cofactor">
    <cofactor evidence="10">
        <name>Mg(2+)</name>
        <dbReference type="ChEBI" id="CHEBI:18420"/>
    </cofactor>
</comment>
<dbReference type="Gene3D" id="3.20.20.70">
    <property type="entry name" value="Aldolase class I"/>
    <property type="match status" value="1"/>
</dbReference>
<gene>
    <name evidence="10" type="primary">leuA</name>
    <name evidence="12" type="ORF">HD593_002078</name>
</gene>
<reference evidence="12 13" key="1">
    <citation type="submission" date="2020-08" db="EMBL/GenBank/DDBJ databases">
        <title>Sequencing the genomes of 1000 actinobacteria strains.</title>
        <authorList>
            <person name="Klenk H.-P."/>
        </authorList>
    </citation>
    <scope>NUCLEOTIDE SEQUENCE [LARGE SCALE GENOMIC DNA]</scope>
    <source>
        <strain evidence="12 13">DSM 43768</strain>
    </source>
</reference>
<evidence type="ECO:0000256" key="9">
    <source>
        <dbReference type="ARBA" id="ARBA00023304"/>
    </source>
</evidence>
<keyword evidence="8 10" id="KW-0479">Metal-binding</keyword>
<keyword evidence="10" id="KW-0460">Magnesium</keyword>
<dbReference type="RefSeq" id="WP_185101952.1">
    <property type="nucleotide sequence ID" value="NZ_JACHMI010000001.1"/>
</dbReference>
<organism evidence="12 13">
    <name type="scientific">Nonomuraea rubra</name>
    <dbReference type="NCBI Taxonomy" id="46180"/>
    <lineage>
        <taxon>Bacteria</taxon>
        <taxon>Bacillati</taxon>
        <taxon>Actinomycetota</taxon>
        <taxon>Actinomycetes</taxon>
        <taxon>Streptosporangiales</taxon>
        <taxon>Streptosporangiaceae</taxon>
        <taxon>Nonomuraea</taxon>
    </lineage>
</organism>
<evidence type="ECO:0000313" key="13">
    <source>
        <dbReference type="Proteomes" id="UP000565579"/>
    </source>
</evidence>
<dbReference type="NCBIfam" id="TIGR00970">
    <property type="entry name" value="leuA_yeast"/>
    <property type="match status" value="1"/>
</dbReference>
<evidence type="ECO:0000256" key="1">
    <source>
        <dbReference type="ARBA" id="ARBA00000064"/>
    </source>
</evidence>
<dbReference type="EMBL" id="JACHMI010000001">
    <property type="protein sequence ID" value="MBB6547283.1"/>
    <property type="molecule type" value="Genomic_DNA"/>
</dbReference>
<dbReference type="HAMAP" id="MF_00572">
    <property type="entry name" value="LeuA_type2"/>
    <property type="match status" value="1"/>
</dbReference>
<keyword evidence="10" id="KW-0963">Cytoplasm</keyword>
<feature type="binding site" evidence="10">
    <location>
        <position position="241"/>
    </location>
    <ligand>
        <name>Mg(2+)</name>
        <dbReference type="ChEBI" id="CHEBI:18420"/>
    </ligand>
</feature>
<comment type="function">
    <text evidence="10">Catalyzes the condensation of the acetyl group of acetyl-CoA with 3-methyl-2-oxobutanoate (2-ketoisovalerate) to form 3-carboxy-3-hydroxy-4-methylpentanoate (2-isopropylmalate).</text>
</comment>
<proteinExistence type="inferred from homology"/>
<keyword evidence="5 10" id="KW-0432">Leucine biosynthesis</keyword>
<dbReference type="InterPro" id="IPR000891">
    <property type="entry name" value="PYR_CT"/>
</dbReference>
<keyword evidence="7 10" id="KW-0808">Transferase</keyword>
<accession>A0A7X0NPL4</accession>
<dbReference type="SUPFAM" id="SSF89000">
    <property type="entry name" value="post-HMGL domain-like"/>
    <property type="match status" value="1"/>
</dbReference>
<dbReference type="InterPro" id="IPR013709">
    <property type="entry name" value="2-isopropylmalate_synth_dimer"/>
</dbReference>
<dbReference type="GO" id="GO:0000287">
    <property type="term" value="F:magnesium ion binding"/>
    <property type="evidence" value="ECO:0007669"/>
    <property type="project" value="UniProtKB-UniRule"/>
</dbReference>
<dbReference type="CDD" id="cd07942">
    <property type="entry name" value="DRE_TIM_LeuA"/>
    <property type="match status" value="1"/>
</dbReference>
<evidence type="ECO:0000256" key="4">
    <source>
        <dbReference type="ARBA" id="ARBA00012973"/>
    </source>
</evidence>
<feature type="binding site" evidence="10">
    <location>
        <position position="37"/>
    </location>
    <ligand>
        <name>Mg(2+)</name>
        <dbReference type="ChEBI" id="CHEBI:18420"/>
    </ligand>
</feature>
<dbReference type="InterPro" id="IPR054692">
    <property type="entry name" value="LeuA-like_post-cat"/>
</dbReference>
<dbReference type="Pfam" id="PF22615">
    <property type="entry name" value="IPMS_D2"/>
    <property type="match status" value="1"/>
</dbReference>
<name>A0A7X0NPL4_9ACTN</name>
<comment type="subcellular location">
    <subcellularLocation>
        <location evidence="10">Cytoplasm</location>
    </subcellularLocation>
</comment>
<dbReference type="InterPro" id="IPR005668">
    <property type="entry name" value="IPM_Synthase"/>
</dbReference>
<evidence type="ECO:0000259" key="11">
    <source>
        <dbReference type="PROSITE" id="PS50991"/>
    </source>
</evidence>
<evidence type="ECO:0000256" key="2">
    <source>
        <dbReference type="ARBA" id="ARBA00004689"/>
    </source>
</evidence>
<evidence type="ECO:0000313" key="12">
    <source>
        <dbReference type="EMBL" id="MBB6547283.1"/>
    </source>
</evidence>
<sequence>MPFHRYSAAPALELPDRTWPDRPIVRAPLWCSVDLRDGNQALAEPMDLPRKHKMFALLCRMGFKQIEVGFPAASQIDFDFVRELVELDLVPDDVTIQVITQARAELIERTFEAVDGARQAIVHLYNSTSPLQRRVVFDIDRAGAIDLAVSGTRLCTKLAEDHRGGVVSFEYTAESFSSTEPDFALEICEAVMTVWQPAPDRPIIVNLPATVECAPPNVFADQIEWMHRNLSHRESVCLSVHPHNDRGSGIAAAELAVMAGADRVEGCLFGNGERTGNVCLVTLGMNLFAQGIDPMLDLSDLGAIRQVAEECTRIPVHPRHPYAGDLVYTAFSGSHQDAIKKGFESMEREAARLGRSPRQVPWAVPYLPIDPADVGRTYEAVIRVNSQSGKGGTAYLLQSRSGLALPRRLQVEFARTVQRYSESHSAEVDTERIWELFGSEYLRPGSRLTVAEHTSRPAAGGPVEVTALVSLDGGELRVSGSGPDVAAAFAASLAAGGLAVRTSHLEEQVVGEDTAVYAECVVGGETLWGVGLAADPARAAVLAVASAVNRTSAQAV</sequence>